<proteinExistence type="predicted"/>
<dbReference type="EMBL" id="JAPDRQ010000081">
    <property type="protein sequence ID" value="KAJ9656239.1"/>
    <property type="molecule type" value="Genomic_DNA"/>
</dbReference>
<gene>
    <name evidence="1" type="ORF">H2198_005090</name>
</gene>
<sequence length="113" mass="12808">MAPKYIKRITLFKVPKEEDIDRLLAQYEVLRQTAVKDGKPYIISNEAGRTLNASEPRAQGYTICVQSTFASMEDVNYYDKECEAHKKLRALAGEVRTDFATMIFGSDLEPGKL</sequence>
<comment type="caution">
    <text evidence="1">The sequence shown here is derived from an EMBL/GenBank/DDBJ whole genome shotgun (WGS) entry which is preliminary data.</text>
</comment>
<reference evidence="1" key="1">
    <citation type="submission" date="2022-10" db="EMBL/GenBank/DDBJ databases">
        <title>Culturing micro-colonial fungi from biological soil crusts in the Mojave desert and describing Neophaeococcomyces mojavensis, and introducing the new genera and species Taxawa tesnikishii.</title>
        <authorList>
            <person name="Kurbessoian T."/>
            <person name="Stajich J.E."/>
        </authorList>
    </citation>
    <scope>NUCLEOTIDE SEQUENCE</scope>
    <source>
        <strain evidence="1">JES_112</strain>
    </source>
</reference>
<dbReference type="Proteomes" id="UP001172386">
    <property type="component" value="Unassembled WGS sequence"/>
</dbReference>
<evidence type="ECO:0000313" key="1">
    <source>
        <dbReference type="EMBL" id="KAJ9656239.1"/>
    </source>
</evidence>
<evidence type="ECO:0000313" key="2">
    <source>
        <dbReference type="Proteomes" id="UP001172386"/>
    </source>
</evidence>
<accession>A0ACC3A6N7</accession>
<protein>
    <submittedName>
        <fullName evidence="1">Uncharacterized protein</fullName>
    </submittedName>
</protein>
<organism evidence="1 2">
    <name type="scientific">Neophaeococcomyces mojaviensis</name>
    <dbReference type="NCBI Taxonomy" id="3383035"/>
    <lineage>
        <taxon>Eukaryota</taxon>
        <taxon>Fungi</taxon>
        <taxon>Dikarya</taxon>
        <taxon>Ascomycota</taxon>
        <taxon>Pezizomycotina</taxon>
        <taxon>Eurotiomycetes</taxon>
        <taxon>Chaetothyriomycetidae</taxon>
        <taxon>Chaetothyriales</taxon>
        <taxon>Chaetothyriales incertae sedis</taxon>
        <taxon>Neophaeococcomyces</taxon>
    </lineage>
</organism>
<keyword evidence="2" id="KW-1185">Reference proteome</keyword>
<name>A0ACC3A6N7_9EURO</name>